<keyword evidence="3" id="KW-1185">Reference proteome</keyword>
<feature type="transmembrane region" description="Helical" evidence="1">
    <location>
        <begin position="195"/>
        <end position="215"/>
    </location>
</feature>
<evidence type="ECO:0000256" key="1">
    <source>
        <dbReference type="SAM" id="Phobius"/>
    </source>
</evidence>
<feature type="transmembrane region" description="Helical" evidence="1">
    <location>
        <begin position="20"/>
        <end position="42"/>
    </location>
</feature>
<dbReference type="InterPro" id="IPR045708">
    <property type="entry name" value="DUF6064"/>
</dbReference>
<feature type="transmembrane region" description="Helical" evidence="1">
    <location>
        <begin position="144"/>
        <end position="163"/>
    </location>
</feature>
<organism evidence="2 3">
    <name type="scientific">Thiohalobacter thiocyanaticus</name>
    <dbReference type="NCBI Taxonomy" id="585455"/>
    <lineage>
        <taxon>Bacteria</taxon>
        <taxon>Pseudomonadati</taxon>
        <taxon>Pseudomonadota</taxon>
        <taxon>Gammaproteobacteria</taxon>
        <taxon>Thiohalobacterales</taxon>
        <taxon>Thiohalobacteraceae</taxon>
        <taxon>Thiohalobacter</taxon>
    </lineage>
</organism>
<name>A0A1Z4VQW6_9GAMM</name>
<dbReference type="KEGG" id="ttc:FOKN1_1320"/>
<proteinExistence type="predicted"/>
<keyword evidence="1" id="KW-1133">Transmembrane helix</keyword>
<evidence type="ECO:0000313" key="3">
    <source>
        <dbReference type="Proteomes" id="UP000218765"/>
    </source>
</evidence>
<protein>
    <recommendedName>
        <fullName evidence="4">MFS transporter permease</fullName>
    </recommendedName>
</protein>
<dbReference type="AlphaFoldDB" id="A0A1Z4VQW6"/>
<keyword evidence="1" id="KW-0472">Membrane</keyword>
<sequence>MAGSMMELPFSHAGFLEVFAAFNSRFLPLLIFLWAVTAFVFLRLHSGGSQLSRWVVLLLVVHWGWAGVAYHWLYFAQINPAAPLFGALFLLQAGLLAWYGLFKRQLVFVPAAHGWSAIGWLFILSGLAYPFITPVAGMEYPLLPVFGIPCPTTLITIGALLMVPREQVRPVAVIPIIWAVIGGSAVFLFRVWPDLMLFAAAILLAVYSLDVRRFARSIRSLGK</sequence>
<dbReference type="Proteomes" id="UP000218765">
    <property type="component" value="Chromosome"/>
</dbReference>
<dbReference type="Pfam" id="PF19540">
    <property type="entry name" value="DUF6064"/>
    <property type="match status" value="1"/>
</dbReference>
<reference evidence="2 3" key="1">
    <citation type="submission" date="2017-05" db="EMBL/GenBank/DDBJ databases">
        <title>Thiocyanate degradation by Thiohalobacter thiocyanaticus FOKN1.</title>
        <authorList>
            <person name="Oshiki M."/>
            <person name="Fukushima T."/>
            <person name="Kawano S."/>
            <person name="Nakagawa J."/>
        </authorList>
    </citation>
    <scope>NUCLEOTIDE SEQUENCE [LARGE SCALE GENOMIC DNA]</scope>
    <source>
        <strain evidence="2 3">FOKN1</strain>
    </source>
</reference>
<feature type="transmembrane region" description="Helical" evidence="1">
    <location>
        <begin position="81"/>
        <end position="102"/>
    </location>
</feature>
<gene>
    <name evidence="2" type="ORF">FOKN1_1320</name>
</gene>
<evidence type="ECO:0000313" key="2">
    <source>
        <dbReference type="EMBL" id="BAZ93718.1"/>
    </source>
</evidence>
<dbReference type="EMBL" id="AP018052">
    <property type="protein sequence ID" value="BAZ93718.1"/>
    <property type="molecule type" value="Genomic_DNA"/>
</dbReference>
<accession>A0A1Z4VQW6</accession>
<feature type="transmembrane region" description="Helical" evidence="1">
    <location>
        <begin position="170"/>
        <end position="189"/>
    </location>
</feature>
<keyword evidence="1" id="KW-0812">Transmembrane</keyword>
<feature type="transmembrane region" description="Helical" evidence="1">
    <location>
        <begin position="114"/>
        <end position="132"/>
    </location>
</feature>
<evidence type="ECO:0008006" key="4">
    <source>
        <dbReference type="Google" id="ProtNLM"/>
    </source>
</evidence>
<feature type="transmembrane region" description="Helical" evidence="1">
    <location>
        <begin position="54"/>
        <end position="75"/>
    </location>
</feature>